<dbReference type="AlphaFoldDB" id="A0A317SPK9"/>
<dbReference type="InterPro" id="IPR053859">
    <property type="entry name" value="MVD-like_N"/>
</dbReference>
<keyword evidence="2" id="KW-0689">Ribosomal protein</keyword>
<dbReference type="GO" id="GO:0019287">
    <property type="term" value="P:isopentenyl diphosphate biosynthetic process, mevalonate pathway"/>
    <property type="evidence" value="ECO:0007669"/>
    <property type="project" value="InterPro"/>
</dbReference>
<dbReference type="PANTHER" id="PTHR10977">
    <property type="entry name" value="DIPHOSPHOMEVALONATE DECARBOXYLASE"/>
    <property type="match status" value="1"/>
</dbReference>
<dbReference type="SUPFAM" id="SSF54211">
    <property type="entry name" value="Ribosomal protein S5 domain 2-like"/>
    <property type="match status" value="1"/>
</dbReference>
<dbReference type="EMBL" id="PYWC01000034">
    <property type="protein sequence ID" value="PWW76359.1"/>
    <property type="molecule type" value="Genomic_DNA"/>
</dbReference>
<keyword evidence="3" id="KW-1185">Reference proteome</keyword>
<gene>
    <name evidence="2" type="ORF">C7212DRAFT_351497</name>
</gene>
<dbReference type="GO" id="GO:0005829">
    <property type="term" value="C:cytosol"/>
    <property type="evidence" value="ECO:0007669"/>
    <property type="project" value="InterPro"/>
</dbReference>
<name>A0A317SPK9_9PEZI</name>
<dbReference type="Pfam" id="PF22700">
    <property type="entry name" value="MVD-like_N"/>
    <property type="match status" value="1"/>
</dbReference>
<dbReference type="GO" id="GO:0004163">
    <property type="term" value="F:diphosphomevalonate decarboxylase activity"/>
    <property type="evidence" value="ECO:0007669"/>
    <property type="project" value="InterPro"/>
</dbReference>
<evidence type="ECO:0000313" key="2">
    <source>
        <dbReference type="EMBL" id="PWW76359.1"/>
    </source>
</evidence>
<accession>A0A317SPK9</accession>
<dbReference type="PANTHER" id="PTHR10977:SF3">
    <property type="entry name" value="DIPHOSPHOMEVALONATE DECARBOXYLASE"/>
    <property type="match status" value="1"/>
</dbReference>
<dbReference type="Proteomes" id="UP000246991">
    <property type="component" value="Unassembled WGS sequence"/>
</dbReference>
<dbReference type="NCBIfam" id="TIGR01240">
    <property type="entry name" value="mevDPdecarb"/>
    <property type="match status" value="1"/>
</dbReference>
<organism evidence="2 3">
    <name type="scientific">Tuber magnatum</name>
    <name type="common">white Piedmont truffle</name>
    <dbReference type="NCBI Taxonomy" id="42249"/>
    <lineage>
        <taxon>Eukaryota</taxon>
        <taxon>Fungi</taxon>
        <taxon>Dikarya</taxon>
        <taxon>Ascomycota</taxon>
        <taxon>Pezizomycotina</taxon>
        <taxon>Pezizomycetes</taxon>
        <taxon>Pezizales</taxon>
        <taxon>Tuberaceae</taxon>
        <taxon>Tuber</taxon>
    </lineage>
</organism>
<feature type="domain" description="Diphosphomevalonate decarboxylase-like N-terminal" evidence="1">
    <location>
        <begin position="13"/>
        <end position="157"/>
    </location>
</feature>
<proteinExistence type="predicted"/>
<dbReference type="STRING" id="42249.A0A317SPK9"/>
<evidence type="ECO:0000259" key="1">
    <source>
        <dbReference type="Pfam" id="PF22700"/>
    </source>
</evidence>
<keyword evidence="2" id="KW-0687">Ribonucleoprotein</keyword>
<dbReference type="InterPro" id="IPR014721">
    <property type="entry name" value="Ribsml_uS5_D2-typ_fold_subgr"/>
</dbReference>
<protein>
    <submittedName>
        <fullName evidence="2">Ribosomal protein S5 domain 2-like protein</fullName>
    </submittedName>
</protein>
<dbReference type="Gene3D" id="3.30.230.10">
    <property type="match status" value="2"/>
</dbReference>
<reference evidence="2 3" key="1">
    <citation type="submission" date="2018-03" db="EMBL/GenBank/DDBJ databases">
        <title>Genomes of Pezizomycetes fungi and the evolution of truffles.</title>
        <authorList>
            <person name="Murat C."/>
            <person name="Payen T."/>
            <person name="Noel B."/>
            <person name="Kuo A."/>
            <person name="Martin F.M."/>
        </authorList>
    </citation>
    <scope>NUCLEOTIDE SEQUENCE [LARGE SCALE GENOMIC DNA]</scope>
    <source>
        <strain evidence="2">091103-1</strain>
    </source>
</reference>
<dbReference type="GO" id="GO:0005840">
    <property type="term" value="C:ribosome"/>
    <property type="evidence" value="ECO:0007669"/>
    <property type="project" value="UniProtKB-KW"/>
</dbReference>
<sequence length="194" mass="20675">MADKKVYSASTTAPVNITVVKYWGKHDTKLNLPTNFSLSQLTSEARDIAGVRETASFRQPEDWRKDLKDANPSLPKLSECFVHAVSEDNFPTTAGLASSAAGFAALVPAIADLYELPNRPTELSKVARQGSGSACRSLFGGYVAWEIGQAADGRDSSAVEVVLESHWPDVKAVIPVVSAAKKVVSPKAGMQATV</sequence>
<dbReference type="InterPro" id="IPR020568">
    <property type="entry name" value="Ribosomal_Su5_D2-typ_SF"/>
</dbReference>
<comment type="caution">
    <text evidence="2">The sequence shown here is derived from an EMBL/GenBank/DDBJ whole genome shotgun (WGS) entry which is preliminary data.</text>
</comment>
<dbReference type="OrthoDB" id="10253702at2759"/>
<evidence type="ECO:0000313" key="3">
    <source>
        <dbReference type="Proteomes" id="UP000246991"/>
    </source>
</evidence>
<dbReference type="InterPro" id="IPR029765">
    <property type="entry name" value="Mev_diP_decarb"/>
</dbReference>